<dbReference type="RefSeq" id="WP_270881273.1">
    <property type="nucleotide sequence ID" value="NZ_JAQFVF010000048.1"/>
</dbReference>
<evidence type="ECO:0000313" key="2">
    <source>
        <dbReference type="Proteomes" id="UP001596044"/>
    </source>
</evidence>
<dbReference type="SUPFAM" id="SSF81301">
    <property type="entry name" value="Nucleotidyltransferase"/>
    <property type="match status" value="1"/>
</dbReference>
<evidence type="ECO:0008006" key="3">
    <source>
        <dbReference type="Google" id="ProtNLM"/>
    </source>
</evidence>
<reference evidence="2" key="1">
    <citation type="journal article" date="2019" name="Int. J. Syst. Evol. Microbiol.">
        <title>The Global Catalogue of Microorganisms (GCM) 10K type strain sequencing project: providing services to taxonomists for standard genome sequencing and annotation.</title>
        <authorList>
            <consortium name="The Broad Institute Genomics Platform"/>
            <consortium name="The Broad Institute Genome Sequencing Center for Infectious Disease"/>
            <person name="Wu L."/>
            <person name="Ma J."/>
        </authorList>
    </citation>
    <scope>NUCLEOTIDE SEQUENCE [LARGE SCALE GENOMIC DNA]</scope>
    <source>
        <strain evidence="2">KACC 11904</strain>
    </source>
</reference>
<evidence type="ECO:0000313" key="1">
    <source>
        <dbReference type="EMBL" id="MFC5448075.1"/>
    </source>
</evidence>
<dbReference type="Gene3D" id="3.30.460.40">
    <property type="match status" value="1"/>
</dbReference>
<gene>
    <name evidence="1" type="ORF">ACFPOG_07370</name>
</gene>
<name>A0ABW0K3R7_9BACL</name>
<organism evidence="1 2">
    <name type="scientific">Paenibacillus aestuarii</name>
    <dbReference type="NCBI Taxonomy" id="516965"/>
    <lineage>
        <taxon>Bacteria</taxon>
        <taxon>Bacillati</taxon>
        <taxon>Bacillota</taxon>
        <taxon>Bacilli</taxon>
        <taxon>Bacillales</taxon>
        <taxon>Paenibacillaceae</taxon>
        <taxon>Paenibacillus</taxon>
    </lineage>
</organism>
<proteinExistence type="predicted"/>
<dbReference type="EMBL" id="JBHSMJ010000009">
    <property type="protein sequence ID" value="MFC5448075.1"/>
    <property type="molecule type" value="Genomic_DNA"/>
</dbReference>
<keyword evidence="2" id="KW-1185">Reference proteome</keyword>
<accession>A0ABW0K3R7</accession>
<comment type="caution">
    <text evidence="1">The sequence shown here is derived from an EMBL/GenBank/DDBJ whole genome shotgun (WGS) entry which is preliminary data.</text>
</comment>
<dbReference type="InterPro" id="IPR043519">
    <property type="entry name" value="NT_sf"/>
</dbReference>
<sequence>MSLLEPMLPAINKLSAELRSVDAKWLIGGSCGLVMHEIDTLRSPRDLDLYVDGGDIPAIHTALAQFAVDEPAYSETPIYASTLSHYEILGATIELVGDFRVQALDSVYTIEATYLWEHHGIELPLEGLAHHVKMMPLAHELIFNVLRERPDRYEAIAQAMRRSPERHMPALHDLLKRNRMGSEFCSRLERLFQN</sequence>
<protein>
    <recommendedName>
        <fullName evidence="3">Nucleotidyltransferase family protein</fullName>
    </recommendedName>
</protein>
<dbReference type="Proteomes" id="UP001596044">
    <property type="component" value="Unassembled WGS sequence"/>
</dbReference>